<dbReference type="PROSITE" id="PS51118">
    <property type="entry name" value="HTH_HXLR"/>
    <property type="match status" value="1"/>
</dbReference>
<dbReference type="RefSeq" id="WP_115832076.1">
    <property type="nucleotide sequence ID" value="NZ_QNUL01000014.1"/>
</dbReference>
<reference evidence="5 6" key="1">
    <citation type="submission" date="2018-07" db="EMBL/GenBank/DDBJ databases">
        <title>Dyadobacter roseus sp. nov., isolated from rose rhizosphere soil.</title>
        <authorList>
            <person name="Chen L."/>
        </authorList>
    </citation>
    <scope>NUCLEOTIDE SEQUENCE [LARGE SCALE GENOMIC DNA]</scope>
    <source>
        <strain evidence="5 6">RS19</strain>
    </source>
</reference>
<keyword evidence="3" id="KW-0804">Transcription</keyword>
<sequence length="116" mass="13026">MRKPSSTNSENEQALHNYCDAAYTLSLISGRWKLSILTSIQNGAHRFSLLKSAVPLVTERILAMQLLDLEKSELIVKFKNPDHGRSATYRLSGKGLSLMPLIERLAIWGIENKKDS</sequence>
<dbReference type="GO" id="GO:0003677">
    <property type="term" value="F:DNA binding"/>
    <property type="evidence" value="ECO:0007669"/>
    <property type="project" value="UniProtKB-KW"/>
</dbReference>
<organism evidence="5 6">
    <name type="scientific">Dyadobacter luteus</name>
    <dbReference type="NCBI Taxonomy" id="2259619"/>
    <lineage>
        <taxon>Bacteria</taxon>
        <taxon>Pseudomonadati</taxon>
        <taxon>Bacteroidota</taxon>
        <taxon>Cytophagia</taxon>
        <taxon>Cytophagales</taxon>
        <taxon>Spirosomataceae</taxon>
        <taxon>Dyadobacter</taxon>
    </lineage>
</organism>
<comment type="caution">
    <text evidence="5">The sequence shown here is derived from an EMBL/GenBank/DDBJ whole genome shotgun (WGS) entry which is preliminary data.</text>
</comment>
<protein>
    <submittedName>
        <fullName evidence="5">Transcriptional regulator</fullName>
    </submittedName>
</protein>
<name>A0A3D8Y8S0_9BACT</name>
<dbReference type="PANTHER" id="PTHR33204">
    <property type="entry name" value="TRANSCRIPTIONAL REGULATOR, MARR FAMILY"/>
    <property type="match status" value="1"/>
</dbReference>
<feature type="domain" description="HTH hxlR-type" evidence="4">
    <location>
        <begin position="19"/>
        <end position="116"/>
    </location>
</feature>
<proteinExistence type="predicted"/>
<dbReference type="OrthoDB" id="8231503at2"/>
<dbReference type="AlphaFoldDB" id="A0A3D8Y8S0"/>
<evidence type="ECO:0000313" key="6">
    <source>
        <dbReference type="Proteomes" id="UP000256373"/>
    </source>
</evidence>
<evidence type="ECO:0000256" key="3">
    <source>
        <dbReference type="ARBA" id="ARBA00023163"/>
    </source>
</evidence>
<evidence type="ECO:0000259" key="4">
    <source>
        <dbReference type="PROSITE" id="PS51118"/>
    </source>
</evidence>
<evidence type="ECO:0000256" key="2">
    <source>
        <dbReference type="ARBA" id="ARBA00023125"/>
    </source>
</evidence>
<evidence type="ECO:0000313" key="5">
    <source>
        <dbReference type="EMBL" id="REA59660.1"/>
    </source>
</evidence>
<dbReference type="Pfam" id="PF01638">
    <property type="entry name" value="HxlR"/>
    <property type="match status" value="1"/>
</dbReference>
<dbReference type="Gene3D" id="1.10.10.10">
    <property type="entry name" value="Winged helix-like DNA-binding domain superfamily/Winged helix DNA-binding domain"/>
    <property type="match status" value="1"/>
</dbReference>
<dbReference type="InterPro" id="IPR036390">
    <property type="entry name" value="WH_DNA-bd_sf"/>
</dbReference>
<dbReference type="Proteomes" id="UP000256373">
    <property type="component" value="Unassembled WGS sequence"/>
</dbReference>
<keyword evidence="6" id="KW-1185">Reference proteome</keyword>
<keyword evidence="1" id="KW-0805">Transcription regulation</keyword>
<evidence type="ECO:0000256" key="1">
    <source>
        <dbReference type="ARBA" id="ARBA00023015"/>
    </source>
</evidence>
<dbReference type="SUPFAM" id="SSF46785">
    <property type="entry name" value="Winged helix' DNA-binding domain"/>
    <property type="match status" value="1"/>
</dbReference>
<gene>
    <name evidence="5" type="ORF">DSL64_16770</name>
</gene>
<dbReference type="InterPro" id="IPR036388">
    <property type="entry name" value="WH-like_DNA-bd_sf"/>
</dbReference>
<keyword evidence="2" id="KW-0238">DNA-binding</keyword>
<accession>A0A3D8Y8S0</accession>
<dbReference type="InterPro" id="IPR002577">
    <property type="entry name" value="HTH_HxlR"/>
</dbReference>
<dbReference type="EMBL" id="QNUL01000014">
    <property type="protein sequence ID" value="REA59660.1"/>
    <property type="molecule type" value="Genomic_DNA"/>
</dbReference>
<dbReference type="PANTHER" id="PTHR33204:SF29">
    <property type="entry name" value="TRANSCRIPTIONAL REGULATOR"/>
    <property type="match status" value="1"/>
</dbReference>